<dbReference type="InterPro" id="IPR010935">
    <property type="entry name" value="SMC_hinge"/>
</dbReference>
<dbReference type="PANTHER" id="PTHR18937:SF172">
    <property type="entry name" value="STRUCTURAL MAINTENANCE OF CHROMOSOMES PROTEIN"/>
    <property type="match status" value="1"/>
</dbReference>
<feature type="coiled-coil region" evidence="12">
    <location>
        <begin position="549"/>
        <end position="611"/>
    </location>
</feature>
<feature type="compositionally biased region" description="Low complexity" evidence="13">
    <location>
        <begin position="54"/>
        <end position="74"/>
    </location>
</feature>
<keyword evidence="11" id="KW-0131">Cell cycle</keyword>
<reference evidence="15 16" key="1">
    <citation type="submission" date="2024-01" db="EMBL/GenBank/DDBJ databases">
        <title>A draft genome for a cacao thread blight-causing isolate of Paramarasmius palmivorus.</title>
        <authorList>
            <person name="Baruah I.K."/>
            <person name="Bukari Y."/>
            <person name="Amoako-Attah I."/>
            <person name="Meinhardt L.W."/>
            <person name="Bailey B.A."/>
            <person name="Cohen S.P."/>
        </authorList>
    </citation>
    <scope>NUCLEOTIDE SEQUENCE [LARGE SCALE GENOMIC DNA]</scope>
    <source>
        <strain evidence="15 16">GH-12</strain>
    </source>
</reference>
<organism evidence="15 16">
    <name type="scientific">Paramarasmius palmivorus</name>
    <dbReference type="NCBI Taxonomy" id="297713"/>
    <lineage>
        <taxon>Eukaryota</taxon>
        <taxon>Fungi</taxon>
        <taxon>Dikarya</taxon>
        <taxon>Basidiomycota</taxon>
        <taxon>Agaricomycotina</taxon>
        <taxon>Agaricomycetes</taxon>
        <taxon>Agaricomycetidae</taxon>
        <taxon>Agaricales</taxon>
        <taxon>Marasmiineae</taxon>
        <taxon>Marasmiaceae</taxon>
        <taxon>Paramarasmius</taxon>
    </lineage>
</organism>
<dbReference type="FunFam" id="3.40.50.300:FF:000481">
    <property type="entry name" value="Structural maintenance of chromosomes 4"/>
    <property type="match status" value="1"/>
</dbReference>
<dbReference type="Pfam" id="PF06470">
    <property type="entry name" value="SMC_hinge"/>
    <property type="match status" value="1"/>
</dbReference>
<proteinExistence type="inferred from homology"/>
<feature type="compositionally biased region" description="Basic and acidic residues" evidence="13">
    <location>
        <begin position="36"/>
        <end position="46"/>
    </location>
</feature>
<evidence type="ECO:0000256" key="5">
    <source>
        <dbReference type="ARBA" id="ARBA00022741"/>
    </source>
</evidence>
<feature type="compositionally biased region" description="Basic and acidic residues" evidence="13">
    <location>
        <begin position="1239"/>
        <end position="1274"/>
    </location>
</feature>
<evidence type="ECO:0000256" key="9">
    <source>
        <dbReference type="ARBA" id="ARBA00023067"/>
    </source>
</evidence>
<dbReference type="FunFam" id="3.40.50.300:FF:000585">
    <property type="entry name" value="Structural maintenance of chromosomes 4"/>
    <property type="match status" value="1"/>
</dbReference>
<evidence type="ECO:0000256" key="4">
    <source>
        <dbReference type="ARBA" id="ARBA00022618"/>
    </source>
</evidence>
<dbReference type="GO" id="GO:0005524">
    <property type="term" value="F:ATP binding"/>
    <property type="evidence" value="ECO:0007669"/>
    <property type="project" value="UniProtKB-KW"/>
</dbReference>
<keyword evidence="7" id="KW-0067">ATP-binding</keyword>
<feature type="coiled-coil region" evidence="12">
    <location>
        <begin position="640"/>
        <end position="674"/>
    </location>
</feature>
<keyword evidence="9" id="KW-0226">DNA condensation</keyword>
<evidence type="ECO:0000256" key="8">
    <source>
        <dbReference type="ARBA" id="ARBA00023054"/>
    </source>
</evidence>
<protein>
    <recommendedName>
        <fullName evidence="3">Structural maintenance of chromosomes protein 4</fullName>
    </recommendedName>
</protein>
<feature type="compositionally biased region" description="Basic and acidic residues" evidence="13">
    <location>
        <begin position="1302"/>
        <end position="1326"/>
    </location>
</feature>
<evidence type="ECO:0000256" key="7">
    <source>
        <dbReference type="ARBA" id="ARBA00022840"/>
    </source>
</evidence>
<keyword evidence="10" id="KW-0539">Nucleus</keyword>
<evidence type="ECO:0000256" key="10">
    <source>
        <dbReference type="ARBA" id="ARBA00023242"/>
    </source>
</evidence>
<evidence type="ECO:0000256" key="6">
    <source>
        <dbReference type="ARBA" id="ARBA00022776"/>
    </source>
</evidence>
<evidence type="ECO:0000313" key="16">
    <source>
        <dbReference type="Proteomes" id="UP001383192"/>
    </source>
</evidence>
<dbReference type="GO" id="GO:0007076">
    <property type="term" value="P:mitotic chromosome condensation"/>
    <property type="evidence" value="ECO:0007669"/>
    <property type="project" value="TreeGrafter"/>
</dbReference>
<keyword evidence="8 12" id="KW-0175">Coiled coil</keyword>
<dbReference type="SUPFAM" id="SSF75553">
    <property type="entry name" value="Smc hinge domain"/>
    <property type="match status" value="1"/>
</dbReference>
<sequence length="1607" mass="181270">MPPRRSSRTRASVEPESVGSNPGKRKRAQSVSVDVVQEKENVEKPPSKARRSSSSRSSAGPSARSRASTRNRSAALDEVPETDDENEDSPPPAKKKRPSLEAEVDDGEEEVSKSGDESGMEEEEEKARYNRRAIRSTRTQRSRAPTSKSRVGSAKPKQVIIESDVEEESDGEPELVSKGRRTSGDDFEDAMDEDFEEAPVKKTRQPKRASASRKTSVSSARGSAGRKSRKPPVEISDSEVEAPRVSTSTQTASRASKDTSMEQIQEEEEQEEPVSLFDPPAEPKPSQPQATSIPEEPKGPQKRLVIHKLALVNFKSYAGRQEIGPFHKSFSSIVGPNGSGKSNTIDALLFVFGYRATKMRQGKLSELIHNSARYPDLDDCSVEIYFREIIDLDGPDDFEIVEGSDMVVARTAYKNNSSKYTINGRQSSFTEVQTLLKARGIDLDHKRFLILQGEVESIAQMKPKGTEHDEGLLEYLEDIIGTSKYKEPIEEASTATETLNELRQEKMNRLRLVEKEKNSLESKRQEAVDFLKLTNQHVRAQSLLWQWYVMASLQQASKLEKQAAKLQSDLDQETEKNKDDVDHLQALKRHYADREDAYKEVQKAAKAAQKDLVDNQKIEVGLKERQKHASGKVKKFGKLVTDETNTLRTARQTIQDSEEKIEKGRTKLVQHEENLTREEKVLGEIQDSLKDKTQVYYDQKEVLQKELQPWNTKINAKQSEIDIATSERDALVKKAQDAKAACEEAEDALEKLKSDQESKTQQQAQLKADKADFKRNKEAAERQVQVSRHFNARLQTKLNLTKDTQNQVNHWRQKATSCHQRVHDAKASQAENRSQGRVLDGLTRLKDSGRIDGFHGRLGSLGTIPEQYDVAISTACAAQLNNMVVDKVEQGQQCLNYLRDQKLGRATFMVIEKINFRPEQLQRIETPEGVPRLFDLITPREPRFAPVFYQAVSNTLVAKDIDQANRIAYGAKRWKVVTLQGQLIDISGTMSGGGNQTSRGAMSSKFAADTVRPEVLRNYEKESEDADRQLQAAQNELRNAQEELDRIIKSGPTIDLAYEKLVLDIETGKTRIIEAEKRVHALRSQTKPDDGDLARISRLEQEIASAQAELEHLSSKAAKIEASLKEIEEKILKIGGSKLLAQKTKIEGLRNHIDMTNDEITKAEVAKTKAEKDVKKYASSVKSNEASLEEAKAETADIEGKLKEVTEYMTGLRARVEEAEAAEETSREDLADLKAQLDAKTEEVEEFRKKEAKIRATLDEVQREQRDNDSKIQHWTEAIEELKLEEIDDDDEDDDESDSDAEGSKDDERMAQDDDGEGGVKADPEQPPKPTKKTARTKNGLKYFSDEELRRHKQRDLVADMENLEDRLKRAKPNLNVLEEYKKREEEWFSRHNEVEKVTEKRDAAKKKHDDLRKQRLDEFMTGFNTISLKLKEMYQMITLGGNAELELVDSMDPFSEGIIFSVMPPKKSWKNISNLSGGEKTLSSLALVFALHVFKPTPLYFMDEIDAALDFRNVSIVANYIKDRTKNAQFIIISLRNDMFELSHRLIGIYKTANVTQSKDSFHLSTKSKFETFLGISIDNHALSAVRPLPVRVPAPTSAVHASVPS</sequence>
<feature type="coiled-coil region" evidence="12">
    <location>
        <begin position="1016"/>
        <end position="1050"/>
    </location>
</feature>
<accession>A0AAW0C8Y7</accession>
<comment type="similarity">
    <text evidence="2">Belongs to the SMC family. SMC4 subfamily.</text>
</comment>
<feature type="compositionally biased region" description="Acidic residues" evidence="13">
    <location>
        <begin position="78"/>
        <end position="88"/>
    </location>
</feature>
<dbReference type="SUPFAM" id="SSF57997">
    <property type="entry name" value="Tropomyosin"/>
    <property type="match status" value="1"/>
</dbReference>
<dbReference type="GO" id="GO:0000796">
    <property type="term" value="C:condensin complex"/>
    <property type="evidence" value="ECO:0007669"/>
    <property type="project" value="TreeGrafter"/>
</dbReference>
<dbReference type="InterPro" id="IPR003395">
    <property type="entry name" value="RecF/RecN/SMC_N"/>
</dbReference>
<evidence type="ECO:0000256" key="2">
    <source>
        <dbReference type="ARBA" id="ARBA00006005"/>
    </source>
</evidence>
<dbReference type="SUPFAM" id="SSF52540">
    <property type="entry name" value="P-loop containing nucleoside triphosphate hydrolases"/>
    <property type="match status" value="1"/>
</dbReference>
<evidence type="ECO:0000259" key="14">
    <source>
        <dbReference type="SMART" id="SM00968"/>
    </source>
</evidence>
<feature type="region of interest" description="Disordered" evidence="13">
    <location>
        <begin position="1239"/>
        <end position="1342"/>
    </location>
</feature>
<dbReference type="SMART" id="SM00968">
    <property type="entry name" value="SMC_hinge"/>
    <property type="match status" value="1"/>
</dbReference>
<dbReference type="Gene3D" id="3.40.50.300">
    <property type="entry name" value="P-loop containing nucleotide triphosphate hydrolases"/>
    <property type="match status" value="2"/>
</dbReference>
<gene>
    <name evidence="15" type="primary">SMC4</name>
    <name evidence="15" type="ORF">VNI00_011915</name>
</gene>
<feature type="compositionally biased region" description="Acidic residues" evidence="13">
    <location>
        <begin position="163"/>
        <end position="173"/>
    </location>
</feature>
<feature type="compositionally biased region" description="Polar residues" evidence="13">
    <location>
        <begin position="245"/>
        <end position="254"/>
    </location>
</feature>
<evidence type="ECO:0000256" key="11">
    <source>
        <dbReference type="ARBA" id="ARBA00023306"/>
    </source>
</evidence>
<keyword evidence="4" id="KW-0132">Cell division</keyword>
<dbReference type="GO" id="GO:0005634">
    <property type="term" value="C:nucleus"/>
    <property type="evidence" value="ECO:0007669"/>
    <property type="project" value="UniProtKB-SubCell"/>
</dbReference>
<feature type="compositionally biased region" description="Acidic residues" evidence="13">
    <location>
        <begin position="185"/>
        <end position="197"/>
    </location>
</feature>
<feature type="compositionally biased region" description="Basic residues" evidence="13">
    <location>
        <begin position="129"/>
        <end position="141"/>
    </location>
</feature>
<dbReference type="InterPro" id="IPR027417">
    <property type="entry name" value="P-loop_NTPase"/>
</dbReference>
<comment type="caution">
    <text evidence="15">The sequence shown here is derived from an EMBL/GenBank/DDBJ whole genome shotgun (WGS) entry which is preliminary data.</text>
</comment>
<evidence type="ECO:0000313" key="15">
    <source>
        <dbReference type="EMBL" id="KAK7035384.1"/>
    </source>
</evidence>
<dbReference type="Gene3D" id="1.20.1060.20">
    <property type="match status" value="1"/>
</dbReference>
<comment type="subcellular location">
    <subcellularLocation>
        <location evidence="1">Nucleus</location>
    </subcellularLocation>
</comment>
<feature type="coiled-coil region" evidence="12">
    <location>
        <begin position="1361"/>
        <end position="1415"/>
    </location>
</feature>
<evidence type="ECO:0000256" key="3">
    <source>
        <dbReference type="ARBA" id="ARBA00018693"/>
    </source>
</evidence>
<name>A0AAW0C8Y7_9AGAR</name>
<keyword evidence="6" id="KW-0498">Mitosis</keyword>
<dbReference type="Pfam" id="PF02463">
    <property type="entry name" value="SMC_N"/>
    <property type="match status" value="1"/>
</dbReference>
<feature type="region of interest" description="Disordered" evidence="13">
    <location>
        <begin position="1"/>
        <end position="300"/>
    </location>
</feature>
<dbReference type="InterPro" id="IPR036277">
    <property type="entry name" value="SMC_hinge_sf"/>
</dbReference>
<feature type="compositionally biased region" description="Acidic residues" evidence="13">
    <location>
        <begin position="1286"/>
        <end position="1301"/>
    </location>
</feature>
<evidence type="ECO:0000256" key="12">
    <source>
        <dbReference type="SAM" id="Coils"/>
    </source>
</evidence>
<evidence type="ECO:0000256" key="13">
    <source>
        <dbReference type="SAM" id="MobiDB-lite"/>
    </source>
</evidence>
<dbReference type="Proteomes" id="UP001383192">
    <property type="component" value="Unassembled WGS sequence"/>
</dbReference>
<keyword evidence="16" id="KW-1185">Reference proteome</keyword>
<evidence type="ECO:0000256" key="1">
    <source>
        <dbReference type="ARBA" id="ARBA00004123"/>
    </source>
</evidence>
<feature type="domain" description="SMC hinge" evidence="14">
    <location>
        <begin position="852"/>
        <end position="968"/>
    </location>
</feature>
<feature type="region of interest" description="Disordered" evidence="13">
    <location>
        <begin position="750"/>
        <end position="770"/>
    </location>
</feature>
<dbReference type="EMBL" id="JAYKXP010000053">
    <property type="protein sequence ID" value="KAK7035384.1"/>
    <property type="molecule type" value="Genomic_DNA"/>
</dbReference>
<feature type="compositionally biased region" description="Basic residues" evidence="13">
    <location>
        <begin position="201"/>
        <end position="211"/>
    </location>
</feature>
<dbReference type="PANTHER" id="PTHR18937">
    <property type="entry name" value="STRUCTURAL MAINTENANCE OF CHROMOSOMES SMC FAMILY MEMBER"/>
    <property type="match status" value="1"/>
</dbReference>
<keyword evidence="5" id="KW-0547">Nucleotide-binding</keyword>
<dbReference type="Gene3D" id="3.30.70.1620">
    <property type="match status" value="1"/>
</dbReference>
<dbReference type="GO" id="GO:0051301">
    <property type="term" value="P:cell division"/>
    <property type="evidence" value="ECO:0007669"/>
    <property type="project" value="UniProtKB-KW"/>
</dbReference>